<dbReference type="AlphaFoldDB" id="A0A072TU39"/>
<feature type="domain" description="DUF7745" evidence="3">
    <location>
        <begin position="17"/>
        <end position="355"/>
    </location>
</feature>
<keyword evidence="6" id="KW-1185">Reference proteome</keyword>
<evidence type="ECO:0000256" key="1">
    <source>
        <dbReference type="SAM" id="Coils"/>
    </source>
</evidence>
<dbReference type="Proteomes" id="UP000002051">
    <property type="component" value="Unassembled WGS sequence"/>
</dbReference>
<dbReference type="EMBL" id="KL402772">
    <property type="protein sequence ID" value="KEH17075.1"/>
    <property type="molecule type" value="Genomic_DNA"/>
</dbReference>
<evidence type="ECO:0000256" key="2">
    <source>
        <dbReference type="SAM" id="Phobius"/>
    </source>
</evidence>
<keyword evidence="2" id="KW-0472">Membrane</keyword>
<reference evidence="4 6" key="1">
    <citation type="journal article" date="2011" name="Nature">
        <title>The Medicago genome provides insight into the evolution of rhizobial symbioses.</title>
        <authorList>
            <person name="Young N.D."/>
            <person name="Debelle F."/>
            <person name="Oldroyd G.E."/>
            <person name="Geurts R."/>
            <person name="Cannon S.B."/>
            <person name="Udvardi M.K."/>
            <person name="Benedito V.A."/>
            <person name="Mayer K.F."/>
            <person name="Gouzy J."/>
            <person name="Schoof H."/>
            <person name="Van de Peer Y."/>
            <person name="Proost S."/>
            <person name="Cook D.R."/>
            <person name="Meyers B.C."/>
            <person name="Spannagl M."/>
            <person name="Cheung F."/>
            <person name="De Mita S."/>
            <person name="Krishnakumar V."/>
            <person name="Gundlach H."/>
            <person name="Zhou S."/>
            <person name="Mudge J."/>
            <person name="Bharti A.K."/>
            <person name="Murray J.D."/>
            <person name="Naoumkina M.A."/>
            <person name="Rosen B."/>
            <person name="Silverstein K.A."/>
            <person name="Tang H."/>
            <person name="Rombauts S."/>
            <person name="Zhao P.X."/>
            <person name="Zhou P."/>
            <person name="Barbe V."/>
            <person name="Bardou P."/>
            <person name="Bechner M."/>
            <person name="Bellec A."/>
            <person name="Berger A."/>
            <person name="Berges H."/>
            <person name="Bidwell S."/>
            <person name="Bisseling T."/>
            <person name="Choisne N."/>
            <person name="Couloux A."/>
            <person name="Denny R."/>
            <person name="Deshpande S."/>
            <person name="Dai X."/>
            <person name="Doyle J.J."/>
            <person name="Dudez A.M."/>
            <person name="Farmer A.D."/>
            <person name="Fouteau S."/>
            <person name="Franken C."/>
            <person name="Gibelin C."/>
            <person name="Gish J."/>
            <person name="Goldstein S."/>
            <person name="Gonzalez A.J."/>
            <person name="Green P.J."/>
            <person name="Hallab A."/>
            <person name="Hartog M."/>
            <person name="Hua A."/>
            <person name="Humphray S.J."/>
            <person name="Jeong D.H."/>
            <person name="Jing Y."/>
            <person name="Jocker A."/>
            <person name="Kenton S.M."/>
            <person name="Kim D.J."/>
            <person name="Klee K."/>
            <person name="Lai H."/>
            <person name="Lang C."/>
            <person name="Lin S."/>
            <person name="Macmil S.L."/>
            <person name="Magdelenat G."/>
            <person name="Matthews L."/>
            <person name="McCorrison J."/>
            <person name="Monaghan E.L."/>
            <person name="Mun J.H."/>
            <person name="Najar F.Z."/>
            <person name="Nicholson C."/>
            <person name="Noirot C."/>
            <person name="O'Bleness M."/>
            <person name="Paule C.R."/>
            <person name="Poulain J."/>
            <person name="Prion F."/>
            <person name="Qin B."/>
            <person name="Qu C."/>
            <person name="Retzel E.F."/>
            <person name="Riddle C."/>
            <person name="Sallet E."/>
            <person name="Samain S."/>
            <person name="Samson N."/>
            <person name="Sanders I."/>
            <person name="Saurat O."/>
            <person name="Scarpelli C."/>
            <person name="Schiex T."/>
            <person name="Segurens B."/>
            <person name="Severin A.J."/>
            <person name="Sherrier D.J."/>
            <person name="Shi R."/>
            <person name="Sims S."/>
            <person name="Singer S.R."/>
            <person name="Sinharoy S."/>
            <person name="Sterck L."/>
            <person name="Viollet A."/>
            <person name="Wang B.B."/>
            <person name="Wang K."/>
            <person name="Wang M."/>
            <person name="Wang X."/>
            <person name="Warfsmann J."/>
            <person name="Weissenbach J."/>
            <person name="White D.D."/>
            <person name="White J.D."/>
            <person name="Wiley G.B."/>
            <person name="Wincker P."/>
            <person name="Xing Y."/>
            <person name="Yang L."/>
            <person name="Yao Z."/>
            <person name="Ying F."/>
            <person name="Zhai J."/>
            <person name="Zhou L."/>
            <person name="Zuber A."/>
            <person name="Denarie J."/>
            <person name="Dixon R.A."/>
            <person name="May G.D."/>
            <person name="Schwartz D.C."/>
            <person name="Rogers J."/>
            <person name="Quetier F."/>
            <person name="Town C.D."/>
            <person name="Roe B.A."/>
        </authorList>
    </citation>
    <scope>NUCLEOTIDE SEQUENCE [LARGE SCALE GENOMIC DNA]</scope>
    <source>
        <strain evidence="4">A17</strain>
        <strain evidence="5 6">cv. Jemalong A17</strain>
    </source>
</reference>
<dbReference type="PaxDb" id="3880-AES83509"/>
<dbReference type="HOGENOM" id="CLU_034345_0_0_1"/>
<keyword evidence="2" id="KW-1133">Transmembrane helix</keyword>
<sequence>MRSVRQYSFRKPDLLSLRKLGKKVVCTDDFYKQHGNLMGVVKTDIDEGLLNAFVQFYDPGYHCFTFQDYQILPTLEEYSCWINLPVLDKVPFSGLEETPKHSTIATALHLETDEVKAHLITRGKFLGFSTDFLYERTTFFDKMGVAYAFNSILALLIYGLVLFPSLDNFVDIKAIQIFLSRNPIPTLLGDTYLSIHRRTQAGRGTILCCAQLLYRWITSHLPRTPRFTTNPENLLWSKRLMSLTPAEVVWYDRVYDKGTIIDSCGKFSNVPLLGLEGGISYNPTLARRQFGYPMEGKPLSIYLENVYYLNIDDSKGMREQVVRAWHTIRRRDKGQLGKKIGAVHESYTQWVIDRAVQIGMPYKISRFVYAITPAPPLPMTFDTEKEYQERLAEAEREVHRWKREYQKKDQEYEAVMVLLEQEAYDSHKKDVVIAQLRKSIKEKDAALDQIPGRKKKRMDLFDGPHSDFED</sequence>
<dbReference type="PANTHER" id="PTHR48154">
    <property type="entry name" value="PROTEIN, PUTATIVE-RELATED"/>
    <property type="match status" value="1"/>
</dbReference>
<dbReference type="PANTHER" id="PTHR48154:SF1">
    <property type="entry name" value="PROTEIN, PUTATIVE-RELATED"/>
    <property type="match status" value="1"/>
</dbReference>
<dbReference type="EnsemblPlants" id="KEH17075">
    <property type="protein sequence ID" value="KEH17075"/>
    <property type="gene ID" value="MTR_0047s0160"/>
</dbReference>
<organism evidence="4 6">
    <name type="scientific">Medicago truncatula</name>
    <name type="common">Barrel medic</name>
    <name type="synonym">Medicago tribuloides</name>
    <dbReference type="NCBI Taxonomy" id="3880"/>
    <lineage>
        <taxon>Eukaryota</taxon>
        <taxon>Viridiplantae</taxon>
        <taxon>Streptophyta</taxon>
        <taxon>Embryophyta</taxon>
        <taxon>Tracheophyta</taxon>
        <taxon>Spermatophyta</taxon>
        <taxon>Magnoliopsida</taxon>
        <taxon>eudicotyledons</taxon>
        <taxon>Gunneridae</taxon>
        <taxon>Pentapetalae</taxon>
        <taxon>rosids</taxon>
        <taxon>fabids</taxon>
        <taxon>Fabales</taxon>
        <taxon>Fabaceae</taxon>
        <taxon>Papilionoideae</taxon>
        <taxon>50 kb inversion clade</taxon>
        <taxon>NPAAA clade</taxon>
        <taxon>Hologalegina</taxon>
        <taxon>IRL clade</taxon>
        <taxon>Trifolieae</taxon>
        <taxon>Medicago</taxon>
    </lineage>
</organism>
<gene>
    <name evidence="4" type="ORF">MTR_0047s0160</name>
</gene>
<evidence type="ECO:0000313" key="4">
    <source>
        <dbReference type="EMBL" id="KEH17075.1"/>
    </source>
</evidence>
<feature type="transmembrane region" description="Helical" evidence="2">
    <location>
        <begin position="145"/>
        <end position="166"/>
    </location>
</feature>
<accession>A0A072TU39</accession>
<evidence type="ECO:0000313" key="6">
    <source>
        <dbReference type="Proteomes" id="UP000002051"/>
    </source>
</evidence>
<protein>
    <submittedName>
        <fullName evidence="4">Transmembrane protein, putative</fullName>
    </submittedName>
</protein>
<evidence type="ECO:0000313" key="5">
    <source>
        <dbReference type="EnsemblPlants" id="KEH17075"/>
    </source>
</evidence>
<reference evidence="4 6" key="2">
    <citation type="journal article" date="2014" name="BMC Genomics">
        <title>An improved genome release (version Mt4.0) for the model legume Medicago truncatula.</title>
        <authorList>
            <person name="Tang H."/>
            <person name="Krishnakumar V."/>
            <person name="Bidwell S."/>
            <person name="Rosen B."/>
            <person name="Chan A."/>
            <person name="Zhou S."/>
            <person name="Gentzbittel L."/>
            <person name="Childs K.L."/>
            <person name="Yandell M."/>
            <person name="Gundlach H."/>
            <person name="Mayer K.F."/>
            <person name="Schwartz D.C."/>
            <person name="Town C.D."/>
        </authorList>
    </citation>
    <scope>GENOME REANNOTATION</scope>
    <source>
        <strain evidence="4">A17</strain>
        <strain evidence="5 6">cv. Jemalong A17</strain>
    </source>
</reference>
<reference evidence="5" key="3">
    <citation type="submission" date="2015-06" db="UniProtKB">
        <authorList>
            <consortium name="EnsemblPlants"/>
        </authorList>
    </citation>
    <scope>IDENTIFICATION</scope>
    <source>
        <strain evidence="5">cv. Jemalong A17</strain>
    </source>
</reference>
<proteinExistence type="predicted"/>
<dbReference type="InterPro" id="IPR056647">
    <property type="entry name" value="DUF7745"/>
</dbReference>
<name>A0A072TU39_MEDTR</name>
<feature type="coiled-coil region" evidence="1">
    <location>
        <begin position="384"/>
        <end position="422"/>
    </location>
</feature>
<evidence type="ECO:0000259" key="3">
    <source>
        <dbReference type="Pfam" id="PF24924"/>
    </source>
</evidence>
<dbReference type="Pfam" id="PF24924">
    <property type="entry name" value="DUF7745"/>
    <property type="match status" value="1"/>
</dbReference>
<keyword evidence="2 4" id="KW-0812">Transmembrane</keyword>
<keyword evidence="1" id="KW-0175">Coiled coil</keyword>